<protein>
    <submittedName>
        <fullName evidence="3">Uncharacterized protein</fullName>
    </submittedName>
</protein>
<organism evidence="3 4">
    <name type="scientific">Thermobacillus xylanilyticus</name>
    <dbReference type="NCBI Taxonomy" id="76633"/>
    <lineage>
        <taxon>Bacteria</taxon>
        <taxon>Bacillati</taxon>
        <taxon>Bacillota</taxon>
        <taxon>Bacilli</taxon>
        <taxon>Bacillales</taxon>
        <taxon>Paenibacillaceae</taxon>
        <taxon>Thermobacillus</taxon>
    </lineage>
</organism>
<feature type="region of interest" description="Disordered" evidence="1">
    <location>
        <begin position="69"/>
        <end position="101"/>
    </location>
</feature>
<evidence type="ECO:0000256" key="1">
    <source>
        <dbReference type="SAM" id="MobiDB-lite"/>
    </source>
</evidence>
<reference evidence="3 4" key="1">
    <citation type="submission" date="2021-04" db="EMBL/GenBank/DDBJ databases">
        <authorList>
            <person name="Rakotoarivonina H."/>
        </authorList>
    </citation>
    <scope>NUCLEOTIDE SEQUENCE [LARGE SCALE GENOMIC DNA]</scope>
    <source>
        <strain evidence="3 4">XE</strain>
    </source>
</reference>
<gene>
    <name evidence="3" type="primary">txxe 506</name>
    <name evidence="3" type="ORF">TXXE_02635</name>
</gene>
<dbReference type="EMBL" id="CAJRAY010000015">
    <property type="protein sequence ID" value="CAG5078918.1"/>
    <property type="molecule type" value="Genomic_DNA"/>
</dbReference>
<evidence type="ECO:0000313" key="4">
    <source>
        <dbReference type="Proteomes" id="UP000681526"/>
    </source>
</evidence>
<dbReference type="RefSeq" id="WP_213483348.1">
    <property type="nucleotide sequence ID" value="NZ_CAJRAY010000015.1"/>
</dbReference>
<accession>A0ABN7RNH6</accession>
<feature type="chain" id="PRO_5045865269" evidence="2">
    <location>
        <begin position="23"/>
        <end position="123"/>
    </location>
</feature>
<keyword evidence="2" id="KW-0732">Signal</keyword>
<evidence type="ECO:0000313" key="3">
    <source>
        <dbReference type="EMBL" id="CAG5078918.1"/>
    </source>
</evidence>
<comment type="caution">
    <text evidence="3">The sequence shown here is derived from an EMBL/GenBank/DDBJ whole genome shotgun (WGS) entry which is preliminary data.</text>
</comment>
<feature type="signal peptide" evidence="2">
    <location>
        <begin position="1"/>
        <end position="22"/>
    </location>
</feature>
<sequence length="123" mass="12835">MSRVKYLTLAFLLVLTASLSQAVPASAAGAVSPAAARAPAFGGLLDDLLAFLSDLNEWISSLFGGGSKGGNGGGHPGGGHSGGGSHHPDPPGHQAPWPPWLWDNDWDGKGHKSSYDLWKKWYC</sequence>
<dbReference type="Proteomes" id="UP000681526">
    <property type="component" value="Unassembled WGS sequence"/>
</dbReference>
<proteinExistence type="predicted"/>
<keyword evidence="4" id="KW-1185">Reference proteome</keyword>
<feature type="compositionally biased region" description="Gly residues" evidence="1">
    <location>
        <begin position="69"/>
        <end position="85"/>
    </location>
</feature>
<name>A0ABN7RNH6_THEXY</name>
<evidence type="ECO:0000256" key="2">
    <source>
        <dbReference type="SAM" id="SignalP"/>
    </source>
</evidence>